<evidence type="ECO:0000259" key="2">
    <source>
        <dbReference type="PROSITE" id="PS50011"/>
    </source>
</evidence>
<organism evidence="3 4">
    <name type="scientific">Panagrolaimus davidi</name>
    <dbReference type="NCBI Taxonomy" id="227884"/>
    <lineage>
        <taxon>Eukaryota</taxon>
        <taxon>Metazoa</taxon>
        <taxon>Ecdysozoa</taxon>
        <taxon>Nematoda</taxon>
        <taxon>Chromadorea</taxon>
        <taxon>Rhabditida</taxon>
        <taxon>Tylenchina</taxon>
        <taxon>Panagrolaimomorpha</taxon>
        <taxon>Panagrolaimoidea</taxon>
        <taxon>Panagrolaimidae</taxon>
        <taxon>Panagrolaimus</taxon>
    </lineage>
</organism>
<dbReference type="Proteomes" id="UP000887578">
    <property type="component" value="Unplaced"/>
</dbReference>
<dbReference type="SUPFAM" id="SSF56112">
    <property type="entry name" value="Protein kinase-like (PK-like)"/>
    <property type="match status" value="1"/>
</dbReference>
<proteinExistence type="predicted"/>
<feature type="compositionally biased region" description="Low complexity" evidence="1">
    <location>
        <begin position="9"/>
        <end position="21"/>
    </location>
</feature>
<accession>A0A914Q951</accession>
<dbReference type="PANTHER" id="PTHR11909">
    <property type="entry name" value="CASEIN KINASE-RELATED"/>
    <property type="match status" value="1"/>
</dbReference>
<name>A0A914Q951_9BILA</name>
<dbReference type="WBParaSite" id="PDA_v2.g28105.t1">
    <property type="protein sequence ID" value="PDA_v2.g28105.t1"/>
    <property type="gene ID" value="PDA_v2.g28105"/>
</dbReference>
<protein>
    <submittedName>
        <fullName evidence="4">Protein kinase domain-containing protein</fullName>
    </submittedName>
</protein>
<dbReference type="InterPro" id="IPR011009">
    <property type="entry name" value="Kinase-like_dom_sf"/>
</dbReference>
<evidence type="ECO:0000313" key="3">
    <source>
        <dbReference type="Proteomes" id="UP000887578"/>
    </source>
</evidence>
<dbReference type="InterPro" id="IPR050235">
    <property type="entry name" value="CK1_Ser-Thr_kinase"/>
</dbReference>
<dbReference type="InterPro" id="IPR000719">
    <property type="entry name" value="Prot_kinase_dom"/>
</dbReference>
<dbReference type="PROSITE" id="PS50011">
    <property type="entry name" value="PROTEIN_KINASE_DOM"/>
    <property type="match status" value="1"/>
</dbReference>
<evidence type="ECO:0000313" key="4">
    <source>
        <dbReference type="WBParaSite" id="PDA_v2.g28105.t1"/>
    </source>
</evidence>
<dbReference type="GO" id="GO:0005524">
    <property type="term" value="F:ATP binding"/>
    <property type="evidence" value="ECO:0007669"/>
    <property type="project" value="InterPro"/>
</dbReference>
<evidence type="ECO:0000256" key="1">
    <source>
        <dbReference type="SAM" id="MobiDB-lite"/>
    </source>
</evidence>
<reference evidence="4" key="1">
    <citation type="submission" date="2022-11" db="UniProtKB">
        <authorList>
            <consortium name="WormBaseParasite"/>
        </authorList>
    </citation>
    <scope>IDENTIFICATION</scope>
</reference>
<feature type="region of interest" description="Disordered" evidence="1">
    <location>
        <begin position="1"/>
        <end position="39"/>
    </location>
</feature>
<dbReference type="Gene3D" id="1.10.510.10">
    <property type="entry name" value="Transferase(Phosphotransferase) domain 1"/>
    <property type="match status" value="1"/>
</dbReference>
<keyword evidence="3" id="KW-1185">Reference proteome</keyword>
<dbReference type="GO" id="GO:0004672">
    <property type="term" value="F:protein kinase activity"/>
    <property type="evidence" value="ECO:0007669"/>
    <property type="project" value="InterPro"/>
</dbReference>
<dbReference type="SMART" id="SM00220">
    <property type="entry name" value="S_TKc"/>
    <property type="match status" value="1"/>
</dbReference>
<feature type="domain" description="Protein kinase" evidence="2">
    <location>
        <begin position="72"/>
        <end position="316"/>
    </location>
</feature>
<dbReference type="AlphaFoldDB" id="A0A914Q951"/>
<sequence>MAWHLTIGQQAQAQARAQQAKEGNKKENSSKKGGSGGGAILHVNNYRHGIPEAKCKMSKNPNFPSTIKPGFVIRTKSAQAGADSFVIEAKLSARVYMVKNQKTDKFCALKIEPYYNEGDVKQLKRDVFILLEAAKQDARFNQHYPKLISKGRVSDHFNYLIYTLCDYNLDDLREKVIKSDFSAQTAARLSMQAFQAVHDMHTLGYLHRNIAPSKFMIGLENPTLIYLGGFSTAYHYKRKDGKESPSPRQLYKMAKTRFLPRAYHRFKDFSRFDDMESWLYTSVDFFGRKLLPWFDNMDESQIVANKERFFFDACKF</sequence>